<dbReference type="Proteomes" id="UP000020561">
    <property type="component" value="Unassembled WGS sequence"/>
</dbReference>
<feature type="region of interest" description="Disordered" evidence="1">
    <location>
        <begin position="1"/>
        <end position="100"/>
    </location>
</feature>
<gene>
    <name evidence="2" type="ORF">I545_2068</name>
</gene>
<protein>
    <submittedName>
        <fullName evidence="2">Uncharacterized protein</fullName>
    </submittedName>
</protein>
<accession>X7ZMN6</accession>
<organism evidence="2 3">
    <name type="scientific">Mycobacterium kansasii 662</name>
    <dbReference type="NCBI Taxonomy" id="1299326"/>
    <lineage>
        <taxon>Bacteria</taxon>
        <taxon>Bacillati</taxon>
        <taxon>Actinomycetota</taxon>
        <taxon>Actinomycetes</taxon>
        <taxon>Mycobacteriales</taxon>
        <taxon>Mycobacteriaceae</taxon>
        <taxon>Mycobacterium</taxon>
    </lineage>
</organism>
<proteinExistence type="predicted"/>
<name>X7ZMN6_MYCKA</name>
<evidence type="ECO:0000313" key="3">
    <source>
        <dbReference type="Proteomes" id="UP000020561"/>
    </source>
</evidence>
<dbReference type="PATRIC" id="fig|1299326.3.peg.1987"/>
<reference evidence="2 3" key="1">
    <citation type="submission" date="2013-12" db="EMBL/GenBank/DDBJ databases">
        <authorList>
            <person name="Brown-Elliot B."/>
            <person name="Wallace R."/>
            <person name="Lenaerts A."/>
            <person name="Ordway D."/>
            <person name="DeGroote M.A."/>
            <person name="Parker T."/>
            <person name="Sizemore C."/>
            <person name="Tallon L.J."/>
            <person name="Sadzewicz L.K."/>
            <person name="Sengamalay N."/>
            <person name="Fraser C.M."/>
            <person name="Hine E."/>
            <person name="Shefchek K.A."/>
            <person name="Das S.P."/>
            <person name="Tettelin H."/>
        </authorList>
    </citation>
    <scope>NUCLEOTIDE SEQUENCE [LARGE SCALE GENOMIC DNA]</scope>
    <source>
        <strain evidence="2 3">662</strain>
    </source>
</reference>
<comment type="caution">
    <text evidence="2">The sequence shown here is derived from an EMBL/GenBank/DDBJ whole genome shotgun (WGS) entry which is preliminary data.</text>
</comment>
<evidence type="ECO:0000313" key="2">
    <source>
        <dbReference type="EMBL" id="EUA20291.1"/>
    </source>
</evidence>
<sequence length="100" mass="11007">MITRHPRIIQPHISLSRPTNRPHPIRRGMPDPPTSTHLQPGHIHHDRLGPTLHTQPPAPPPHNPKPLTTPRRQSSGRACDAAPESRPQQPLVAVPGPDPP</sequence>
<dbReference type="AlphaFoldDB" id="X7ZMN6"/>
<evidence type="ECO:0000256" key="1">
    <source>
        <dbReference type="SAM" id="MobiDB-lite"/>
    </source>
</evidence>
<dbReference type="EMBL" id="JAOA01000002">
    <property type="protein sequence ID" value="EUA20291.1"/>
    <property type="molecule type" value="Genomic_DNA"/>
</dbReference>